<accession>A0AAN8K0F0</accession>
<organism evidence="1 2">
    <name type="scientific">Patella caerulea</name>
    <name type="common">Rayed Mediterranean limpet</name>
    <dbReference type="NCBI Taxonomy" id="87958"/>
    <lineage>
        <taxon>Eukaryota</taxon>
        <taxon>Metazoa</taxon>
        <taxon>Spiralia</taxon>
        <taxon>Lophotrochozoa</taxon>
        <taxon>Mollusca</taxon>
        <taxon>Gastropoda</taxon>
        <taxon>Patellogastropoda</taxon>
        <taxon>Patelloidea</taxon>
        <taxon>Patellidae</taxon>
        <taxon>Patella</taxon>
    </lineage>
</organism>
<protein>
    <recommendedName>
        <fullName evidence="3">Reverse transcriptase domain-containing protein</fullName>
    </recommendedName>
</protein>
<dbReference type="Proteomes" id="UP001347796">
    <property type="component" value="Unassembled WGS sequence"/>
</dbReference>
<proteinExistence type="predicted"/>
<dbReference type="PANTHER" id="PTHR47510">
    <property type="entry name" value="REVERSE TRANSCRIPTASE DOMAIN-CONTAINING PROTEIN"/>
    <property type="match status" value="1"/>
</dbReference>
<comment type="caution">
    <text evidence="1">The sequence shown here is derived from an EMBL/GenBank/DDBJ whole genome shotgun (WGS) entry which is preliminary data.</text>
</comment>
<gene>
    <name evidence="1" type="ORF">SNE40_005900</name>
</gene>
<name>A0AAN8K0F0_PATCE</name>
<keyword evidence="2" id="KW-1185">Reference proteome</keyword>
<dbReference type="PANTHER" id="PTHR47510:SF3">
    <property type="entry name" value="ENDO_EXONUCLEASE_PHOSPHATASE DOMAIN-CONTAINING PROTEIN"/>
    <property type="match status" value="1"/>
</dbReference>
<dbReference type="AlphaFoldDB" id="A0AAN8K0F0"/>
<sequence>MSRKLKDIDVEKFASSIKEAVKCIDSDDPLTLLHRYSQVIESTLDVHVFAPVKSRKSKGNHPNPWYTDVIHFERILRRKAERKYVKTGLEVDRQLFQSQSKRVIKLISHAETTFYKNKLSATDSKDLFNVIDKLISENQKKLPKSNSEVVLAERFGDFFHNKVSLIRRTLDNTSSGLNAFEEHHVPSRLIEFAPVSEEHVRSIIGKSKSTSCSLDPLQTWLLKSKPVLDALLPFITAIINSSIAKSCVPTSLKTALVIPLLKKPSLDCEILKNYRPVSNLEFIGKVLERVIARQITNYLQANDLHEPLQSAYKGQSTETALLKVKADIDSALDSNLGIKLYFFI</sequence>
<evidence type="ECO:0000313" key="2">
    <source>
        <dbReference type="Proteomes" id="UP001347796"/>
    </source>
</evidence>
<reference evidence="1 2" key="1">
    <citation type="submission" date="2024-01" db="EMBL/GenBank/DDBJ databases">
        <title>The genome of the rayed Mediterranean limpet Patella caerulea (Linnaeus, 1758).</title>
        <authorList>
            <person name="Anh-Thu Weber A."/>
            <person name="Halstead-Nussloch G."/>
        </authorList>
    </citation>
    <scope>NUCLEOTIDE SEQUENCE [LARGE SCALE GENOMIC DNA]</scope>
    <source>
        <strain evidence="1">AATW-2023a</strain>
        <tissue evidence="1">Whole specimen</tissue>
    </source>
</reference>
<evidence type="ECO:0000313" key="1">
    <source>
        <dbReference type="EMBL" id="KAK6186610.1"/>
    </source>
</evidence>
<evidence type="ECO:0008006" key="3">
    <source>
        <dbReference type="Google" id="ProtNLM"/>
    </source>
</evidence>
<dbReference type="EMBL" id="JAZGQO010000005">
    <property type="protein sequence ID" value="KAK6186610.1"/>
    <property type="molecule type" value="Genomic_DNA"/>
</dbReference>